<dbReference type="EC" id="2.1.1.185" evidence="6"/>
<dbReference type="InterPro" id="IPR029026">
    <property type="entry name" value="tRNA_m1G_MTases_N"/>
</dbReference>
<evidence type="ECO:0000256" key="4">
    <source>
        <dbReference type="ARBA" id="ARBA00022679"/>
    </source>
</evidence>
<evidence type="ECO:0000259" key="7">
    <source>
        <dbReference type="SMART" id="SM00967"/>
    </source>
</evidence>
<keyword evidence="1 6" id="KW-0963">Cytoplasm</keyword>
<dbReference type="STRING" id="1798183.GA0061080_102528"/>
<evidence type="ECO:0000313" key="8">
    <source>
        <dbReference type="EMBL" id="SCC10546.1"/>
    </source>
</evidence>
<dbReference type="Proteomes" id="UP000199698">
    <property type="component" value="Unassembled WGS sequence"/>
</dbReference>
<dbReference type="GO" id="GO:0070039">
    <property type="term" value="F:rRNA (guanosine-2'-O-)-methyltransferase activity"/>
    <property type="evidence" value="ECO:0007669"/>
    <property type="project" value="UniProtKB-UniRule"/>
</dbReference>
<dbReference type="OrthoDB" id="9785673at2"/>
<evidence type="ECO:0000256" key="6">
    <source>
        <dbReference type="HAMAP-Rule" id="MF_01887"/>
    </source>
</evidence>
<comment type="catalytic activity">
    <reaction evidence="6">
        <text>guanosine(2251) in 23S rRNA + S-adenosyl-L-methionine = 2'-O-methylguanosine(2251) in 23S rRNA + S-adenosyl-L-homocysteine + H(+)</text>
        <dbReference type="Rhea" id="RHEA:24140"/>
        <dbReference type="Rhea" id="RHEA-COMP:10239"/>
        <dbReference type="Rhea" id="RHEA-COMP:10241"/>
        <dbReference type="ChEBI" id="CHEBI:15378"/>
        <dbReference type="ChEBI" id="CHEBI:57856"/>
        <dbReference type="ChEBI" id="CHEBI:59789"/>
        <dbReference type="ChEBI" id="CHEBI:74269"/>
        <dbReference type="ChEBI" id="CHEBI:74445"/>
        <dbReference type="EC" id="2.1.1.185"/>
    </reaction>
</comment>
<dbReference type="Gene3D" id="3.30.1330.30">
    <property type="match status" value="1"/>
</dbReference>
<dbReference type="HAMAP" id="MF_01887">
    <property type="entry name" value="23SrRNA_methyltr_B"/>
    <property type="match status" value="1"/>
</dbReference>
<dbReference type="FunFam" id="3.40.1280.10:FF:000008">
    <property type="entry name" value="Group 3 RNA methyltransferase TrmH"/>
    <property type="match status" value="1"/>
</dbReference>
<dbReference type="InterPro" id="IPR004441">
    <property type="entry name" value="rRNA_MeTrfase_TrmH"/>
</dbReference>
<dbReference type="InterPro" id="IPR024915">
    <property type="entry name" value="23S_rRNA_MeTrfase_RlmB"/>
</dbReference>
<feature type="binding site" evidence="6">
    <location>
        <position position="222"/>
    </location>
    <ligand>
        <name>S-adenosyl-L-methionine</name>
        <dbReference type="ChEBI" id="CHEBI:59789"/>
    </ligand>
</feature>
<comment type="similarity">
    <text evidence="6">Belongs to the class IV-like SAM-binding methyltransferase superfamily. RNA methyltransferase TrmH family. RlmB subfamily.</text>
</comment>
<name>A0A1C4BUF9_9GAMM</name>
<dbReference type="Pfam" id="PF00588">
    <property type="entry name" value="SpoU_methylase"/>
    <property type="match status" value="1"/>
</dbReference>
<dbReference type="InterPro" id="IPR001537">
    <property type="entry name" value="SpoU_MeTrfase"/>
</dbReference>
<dbReference type="CDD" id="cd18103">
    <property type="entry name" value="SpoU-like_RlmB"/>
    <property type="match status" value="1"/>
</dbReference>
<comment type="function">
    <text evidence="6">Specifically methylates the ribose of guanosine 2251 in 23S rRNA.</text>
</comment>
<evidence type="ECO:0000256" key="5">
    <source>
        <dbReference type="ARBA" id="ARBA00022691"/>
    </source>
</evidence>
<gene>
    <name evidence="6" type="primary">rlmB</name>
    <name evidence="8" type="ORF">GA0061080_102528</name>
</gene>
<dbReference type="Gene3D" id="3.40.1280.10">
    <property type="match status" value="1"/>
</dbReference>
<dbReference type="NCBIfam" id="NF008386">
    <property type="entry name" value="PRK11181.1"/>
    <property type="match status" value="1"/>
</dbReference>
<dbReference type="SUPFAM" id="SSF75217">
    <property type="entry name" value="alpha/beta knot"/>
    <property type="match status" value="1"/>
</dbReference>
<evidence type="ECO:0000256" key="2">
    <source>
        <dbReference type="ARBA" id="ARBA00022552"/>
    </source>
</evidence>
<dbReference type="InterPro" id="IPR029064">
    <property type="entry name" value="Ribosomal_eL30-like_sf"/>
</dbReference>
<dbReference type="InterPro" id="IPR013123">
    <property type="entry name" value="SpoU_subst-bd"/>
</dbReference>
<reference evidence="9" key="1">
    <citation type="submission" date="2016-08" db="EMBL/GenBank/DDBJ databases">
        <authorList>
            <person name="Varghese N."/>
            <person name="Submissions Spin"/>
        </authorList>
    </citation>
    <scope>NUCLEOTIDE SEQUENCE [LARGE SCALE GENOMIC DNA]</scope>
    <source>
        <strain evidence="9">R-53144</strain>
    </source>
</reference>
<dbReference type="GO" id="GO:0003723">
    <property type="term" value="F:RNA binding"/>
    <property type="evidence" value="ECO:0007669"/>
    <property type="project" value="InterPro"/>
</dbReference>
<dbReference type="SUPFAM" id="SSF55315">
    <property type="entry name" value="L30e-like"/>
    <property type="match status" value="1"/>
</dbReference>
<dbReference type="PANTHER" id="PTHR46429">
    <property type="entry name" value="23S RRNA (GUANOSINE-2'-O-)-METHYLTRANSFERASE RLMB"/>
    <property type="match status" value="1"/>
</dbReference>
<dbReference type="AlphaFoldDB" id="A0A1C4BUF9"/>
<organism evidence="8 9">
    <name type="scientific">Gilliamella intestini</name>
    <dbReference type="NCBI Taxonomy" id="1798183"/>
    <lineage>
        <taxon>Bacteria</taxon>
        <taxon>Pseudomonadati</taxon>
        <taxon>Pseudomonadota</taxon>
        <taxon>Gammaproteobacteria</taxon>
        <taxon>Orbales</taxon>
        <taxon>Orbaceae</taxon>
        <taxon>Gilliamella</taxon>
    </lineage>
</organism>
<evidence type="ECO:0000256" key="3">
    <source>
        <dbReference type="ARBA" id="ARBA00022603"/>
    </source>
</evidence>
<keyword evidence="2 6" id="KW-0698">rRNA processing</keyword>
<dbReference type="PANTHER" id="PTHR46429:SF1">
    <property type="entry name" value="23S RRNA (GUANOSINE-2'-O-)-METHYLTRANSFERASE RLMB"/>
    <property type="match status" value="1"/>
</dbReference>
<dbReference type="EMBL" id="FMBA01000025">
    <property type="protein sequence ID" value="SCC10546.1"/>
    <property type="molecule type" value="Genomic_DNA"/>
</dbReference>
<dbReference type="Pfam" id="PF08032">
    <property type="entry name" value="SpoU_sub_bind"/>
    <property type="match status" value="1"/>
</dbReference>
<dbReference type="GO" id="GO:0005829">
    <property type="term" value="C:cytosol"/>
    <property type="evidence" value="ECO:0007669"/>
    <property type="project" value="TreeGrafter"/>
</dbReference>
<keyword evidence="3 6" id="KW-0489">Methyltransferase</keyword>
<feature type="domain" description="RNA 2-O ribose methyltransferase substrate binding" evidence="7">
    <location>
        <begin position="4"/>
        <end position="80"/>
    </location>
</feature>
<evidence type="ECO:0000313" key="9">
    <source>
        <dbReference type="Proteomes" id="UP000199698"/>
    </source>
</evidence>
<keyword evidence="9" id="KW-1185">Reference proteome</keyword>
<keyword evidence="4 6" id="KW-0808">Transferase</keyword>
<keyword evidence="5 6" id="KW-0949">S-adenosyl-L-methionine</keyword>
<protein>
    <recommendedName>
        <fullName evidence="6">23S rRNA (guanosine-2'-O-)-methyltransferase RlmB</fullName>
        <ecNumber evidence="6">2.1.1.185</ecNumber>
    </recommendedName>
    <alternativeName>
        <fullName evidence="6">23S rRNA (guanosine2251 2'-O)-methyltransferase</fullName>
    </alternativeName>
    <alternativeName>
        <fullName evidence="6">23S rRNA Gm2251 2'-O-methyltransferase</fullName>
    </alternativeName>
</protein>
<proteinExistence type="inferred from homology"/>
<feature type="binding site" evidence="6">
    <location>
        <position position="231"/>
    </location>
    <ligand>
        <name>S-adenosyl-L-methionine</name>
        <dbReference type="ChEBI" id="CHEBI:59789"/>
    </ligand>
</feature>
<comment type="subcellular location">
    <subcellularLocation>
        <location evidence="6">Cytoplasm</location>
    </subcellularLocation>
</comment>
<dbReference type="SMART" id="SM00967">
    <property type="entry name" value="SpoU_sub_bind"/>
    <property type="match status" value="1"/>
</dbReference>
<accession>A0A1C4BUF9</accession>
<sequence>MSETVYGLHAIEALLARSPERIIEVFIIKGREDKRLLAVVRQLEQLGLPVKMANRQWLDEKSKNGVHQGILAMVTPNRGYQENDIPLLMEQQPNPVILILDGVTDPHNLGACIRTADAAGVDFIIVPKDRSAPLNSTAQKVACGAAESVPVVRVTNLARTMRMLQDEYLVWIVGTAGEADRTLYQTDFYKTSTQTALALVMGAEGEGMRRLTKEHCDELVSIPMAGIVSSLNVSVATGVCLFEIVRQKSAIRT</sequence>
<feature type="binding site" evidence="6">
    <location>
        <position position="202"/>
    </location>
    <ligand>
        <name>S-adenosyl-L-methionine</name>
        <dbReference type="ChEBI" id="CHEBI:59789"/>
    </ligand>
</feature>
<dbReference type="RefSeq" id="WP_091123639.1">
    <property type="nucleotide sequence ID" value="NZ_FMBA01000025.1"/>
</dbReference>
<dbReference type="InterPro" id="IPR029028">
    <property type="entry name" value="Alpha/beta_knot_MTases"/>
</dbReference>
<evidence type="ECO:0000256" key="1">
    <source>
        <dbReference type="ARBA" id="ARBA00022490"/>
    </source>
</evidence>
<dbReference type="NCBIfam" id="TIGR00186">
    <property type="entry name" value="rRNA_methyl_3"/>
    <property type="match status" value="1"/>
</dbReference>